<evidence type="ECO:0000313" key="3">
    <source>
        <dbReference type="Proteomes" id="UP001213799"/>
    </source>
</evidence>
<reference evidence="2" key="2">
    <citation type="submission" date="2023-01" db="EMBL/GenBank/DDBJ databases">
        <authorList>
            <person name="Petersen C."/>
        </authorList>
    </citation>
    <scope>NUCLEOTIDE SEQUENCE</scope>
    <source>
        <strain evidence="2">IBT 12815</strain>
    </source>
</reference>
<keyword evidence="3" id="KW-1185">Reference proteome</keyword>
<feature type="region of interest" description="Disordered" evidence="1">
    <location>
        <begin position="127"/>
        <end position="148"/>
    </location>
</feature>
<proteinExistence type="predicted"/>
<name>A0AAD6E768_9EURO</name>
<feature type="compositionally biased region" description="Low complexity" evidence="1">
    <location>
        <begin position="255"/>
        <end position="268"/>
    </location>
</feature>
<dbReference type="AlphaFoldDB" id="A0AAD6E768"/>
<dbReference type="GeneID" id="81587471"/>
<accession>A0AAD6E768</accession>
<feature type="compositionally biased region" description="Pro residues" evidence="1">
    <location>
        <begin position="130"/>
        <end position="141"/>
    </location>
</feature>
<sequence length="293" mass="30858">MPRTNLKLRANMKETEDSLRRIWMPLRLDNSNHPQNALDRQSVINLIRSVYDPLLIAWLAELGHTWQNQFSRKVSGNEFQTQILARIGELPGGVQSIESETILGGILYDILRFYRFTDAAWRVPLSGAAAPPPPPPPPPAPASALAATTSEGSSGDVLVAANLEVLIDAATQVLGSTTSSEGLSGDVLSTTNLEVLIDAATQVLGPTGAAPTPLEILAEVASTAEPSPIVSPTSSLDILAAAVATRPYAPVPALAAAASPIDSPAPGAKRGRDDETEDESEQPAKKKQAVSPK</sequence>
<comment type="caution">
    <text evidence="2">The sequence shown here is derived from an EMBL/GenBank/DDBJ whole genome shotgun (WGS) entry which is preliminary data.</text>
</comment>
<gene>
    <name evidence="2" type="ORF">N7537_006172</name>
</gene>
<evidence type="ECO:0000313" key="2">
    <source>
        <dbReference type="EMBL" id="KAJ5603216.1"/>
    </source>
</evidence>
<evidence type="ECO:0000256" key="1">
    <source>
        <dbReference type="SAM" id="MobiDB-lite"/>
    </source>
</evidence>
<dbReference type="EMBL" id="JAQJAE010000003">
    <property type="protein sequence ID" value="KAJ5603216.1"/>
    <property type="molecule type" value="Genomic_DNA"/>
</dbReference>
<protein>
    <submittedName>
        <fullName evidence="2">Uncharacterized protein</fullName>
    </submittedName>
</protein>
<dbReference type="RefSeq" id="XP_056753014.1">
    <property type="nucleotide sequence ID" value="XM_056897229.1"/>
</dbReference>
<dbReference type="Proteomes" id="UP001213799">
    <property type="component" value="Unassembled WGS sequence"/>
</dbReference>
<feature type="region of interest" description="Disordered" evidence="1">
    <location>
        <begin position="255"/>
        <end position="293"/>
    </location>
</feature>
<reference evidence="2" key="1">
    <citation type="journal article" date="2023" name="IMA Fungus">
        <title>Comparative genomic study of the Penicillium genus elucidates a diverse pangenome and 15 lateral gene transfer events.</title>
        <authorList>
            <person name="Petersen C."/>
            <person name="Sorensen T."/>
            <person name="Nielsen M.R."/>
            <person name="Sondergaard T.E."/>
            <person name="Sorensen J.L."/>
            <person name="Fitzpatrick D.A."/>
            <person name="Frisvad J.C."/>
            <person name="Nielsen K.L."/>
        </authorList>
    </citation>
    <scope>NUCLEOTIDE SEQUENCE</scope>
    <source>
        <strain evidence="2">IBT 12815</strain>
    </source>
</reference>
<organism evidence="2 3">
    <name type="scientific">Penicillium hordei</name>
    <dbReference type="NCBI Taxonomy" id="40994"/>
    <lineage>
        <taxon>Eukaryota</taxon>
        <taxon>Fungi</taxon>
        <taxon>Dikarya</taxon>
        <taxon>Ascomycota</taxon>
        <taxon>Pezizomycotina</taxon>
        <taxon>Eurotiomycetes</taxon>
        <taxon>Eurotiomycetidae</taxon>
        <taxon>Eurotiales</taxon>
        <taxon>Aspergillaceae</taxon>
        <taxon>Penicillium</taxon>
    </lineage>
</organism>